<name>T1C8Q9_9ZZZZ</name>
<dbReference type="PANTHER" id="PTHR33653:SF1">
    <property type="entry name" value="RIBONUCLEASE VAPC2"/>
    <property type="match status" value="1"/>
</dbReference>
<protein>
    <submittedName>
        <fullName evidence="8">PilT protein domain protein</fullName>
    </submittedName>
</protein>
<reference evidence="8" key="1">
    <citation type="submission" date="2013-08" db="EMBL/GenBank/DDBJ databases">
        <authorList>
            <person name="Mendez C."/>
            <person name="Richter M."/>
            <person name="Ferrer M."/>
            <person name="Sanchez J."/>
        </authorList>
    </citation>
    <scope>NUCLEOTIDE SEQUENCE</scope>
</reference>
<evidence type="ECO:0000256" key="6">
    <source>
        <dbReference type="ARBA" id="ARBA00038093"/>
    </source>
</evidence>
<sequence>MRLTIDSFAWIELIRGTPLGIATRARIEAADECFTPAIVLAEVAHRCRRDALGERQIERELTAMTEASALVPITPDLAIAASAATKELRERAALRRLRPAGLADGLILATARLTESQLLTGDLHFRDLRETFWLG</sequence>
<accession>T1C8Q9</accession>
<evidence type="ECO:0000256" key="3">
    <source>
        <dbReference type="ARBA" id="ARBA00022723"/>
    </source>
</evidence>
<dbReference type="SUPFAM" id="SSF88723">
    <property type="entry name" value="PIN domain-like"/>
    <property type="match status" value="1"/>
</dbReference>
<dbReference type="InterPro" id="IPR002716">
    <property type="entry name" value="PIN_dom"/>
</dbReference>
<comment type="caution">
    <text evidence="8">The sequence shown here is derived from an EMBL/GenBank/DDBJ whole genome shotgun (WGS) entry which is preliminary data.</text>
</comment>
<dbReference type="GO" id="GO:0004518">
    <property type="term" value="F:nuclease activity"/>
    <property type="evidence" value="ECO:0007669"/>
    <property type="project" value="UniProtKB-KW"/>
</dbReference>
<reference evidence="8" key="2">
    <citation type="journal article" date="2014" name="ISME J.">
        <title>Microbial stratification in low pH oxic and suboxic macroscopic growths along an acid mine drainage.</title>
        <authorList>
            <person name="Mendez-Garcia C."/>
            <person name="Mesa V."/>
            <person name="Sprenger R.R."/>
            <person name="Richter M."/>
            <person name="Diez M.S."/>
            <person name="Solano J."/>
            <person name="Bargiela R."/>
            <person name="Golyshina O.V."/>
            <person name="Manteca A."/>
            <person name="Ramos J.L."/>
            <person name="Gallego J.R."/>
            <person name="Llorente I."/>
            <person name="Martins Dos Santos V.A."/>
            <person name="Jensen O.N."/>
            <person name="Pelaez A.I."/>
            <person name="Sanchez J."/>
            <person name="Ferrer M."/>
        </authorList>
    </citation>
    <scope>NUCLEOTIDE SEQUENCE</scope>
</reference>
<proteinExistence type="inferred from homology"/>
<keyword evidence="5" id="KW-0460">Magnesium</keyword>
<evidence type="ECO:0000256" key="2">
    <source>
        <dbReference type="ARBA" id="ARBA00022722"/>
    </source>
</evidence>
<dbReference type="Gene3D" id="3.40.50.1010">
    <property type="entry name" value="5'-nuclease"/>
    <property type="match status" value="1"/>
</dbReference>
<keyword evidence="2" id="KW-0540">Nuclease</keyword>
<dbReference type="EMBL" id="AUZY01000786">
    <property type="protein sequence ID" value="EQD77413.1"/>
    <property type="molecule type" value="Genomic_DNA"/>
</dbReference>
<dbReference type="GO" id="GO:0016787">
    <property type="term" value="F:hydrolase activity"/>
    <property type="evidence" value="ECO:0007669"/>
    <property type="project" value="UniProtKB-KW"/>
</dbReference>
<evidence type="ECO:0000256" key="4">
    <source>
        <dbReference type="ARBA" id="ARBA00022801"/>
    </source>
</evidence>
<evidence type="ECO:0000256" key="5">
    <source>
        <dbReference type="ARBA" id="ARBA00022842"/>
    </source>
</evidence>
<comment type="similarity">
    <text evidence="6">Belongs to the PINc/VapC protein family.</text>
</comment>
<dbReference type="GO" id="GO:0046872">
    <property type="term" value="F:metal ion binding"/>
    <property type="evidence" value="ECO:0007669"/>
    <property type="project" value="UniProtKB-KW"/>
</dbReference>
<dbReference type="Pfam" id="PF01850">
    <property type="entry name" value="PIN"/>
    <property type="match status" value="1"/>
</dbReference>
<keyword evidence="4" id="KW-0378">Hydrolase</keyword>
<feature type="domain" description="PIN" evidence="7">
    <location>
        <begin position="5"/>
        <end position="128"/>
    </location>
</feature>
<evidence type="ECO:0000256" key="1">
    <source>
        <dbReference type="ARBA" id="ARBA00001946"/>
    </source>
</evidence>
<dbReference type="InterPro" id="IPR050556">
    <property type="entry name" value="Type_II_TA_system_RNase"/>
</dbReference>
<keyword evidence="3" id="KW-0479">Metal-binding</keyword>
<organism evidence="8">
    <name type="scientific">mine drainage metagenome</name>
    <dbReference type="NCBI Taxonomy" id="410659"/>
    <lineage>
        <taxon>unclassified sequences</taxon>
        <taxon>metagenomes</taxon>
        <taxon>ecological metagenomes</taxon>
    </lineage>
</organism>
<dbReference type="InterPro" id="IPR029060">
    <property type="entry name" value="PIN-like_dom_sf"/>
</dbReference>
<evidence type="ECO:0000313" key="8">
    <source>
        <dbReference type="EMBL" id="EQD77413.1"/>
    </source>
</evidence>
<comment type="cofactor">
    <cofactor evidence="1">
        <name>Mg(2+)</name>
        <dbReference type="ChEBI" id="CHEBI:18420"/>
    </cofactor>
</comment>
<dbReference type="PANTHER" id="PTHR33653">
    <property type="entry name" value="RIBONUCLEASE VAPC2"/>
    <property type="match status" value="1"/>
</dbReference>
<gene>
    <name evidence="8" type="ORF">B1B_01078</name>
</gene>
<dbReference type="AlphaFoldDB" id="T1C8Q9"/>
<evidence type="ECO:0000259" key="7">
    <source>
        <dbReference type="Pfam" id="PF01850"/>
    </source>
</evidence>